<reference evidence="4" key="1">
    <citation type="submission" date="2020-03" db="EMBL/GenBank/DDBJ databases">
        <title>Castanea mollissima Vanexum genome sequencing.</title>
        <authorList>
            <person name="Staton M."/>
        </authorList>
    </citation>
    <scope>NUCLEOTIDE SEQUENCE</scope>
    <source>
        <tissue evidence="4">Leaf</tissue>
    </source>
</reference>
<evidence type="ECO:0000256" key="1">
    <source>
        <dbReference type="ARBA" id="ARBA00022737"/>
    </source>
</evidence>
<keyword evidence="5" id="KW-1185">Reference proteome</keyword>
<keyword evidence="1" id="KW-0677">Repeat</keyword>
<dbReference type="Proteomes" id="UP000737018">
    <property type="component" value="Unassembled WGS sequence"/>
</dbReference>
<protein>
    <submittedName>
        <fullName evidence="4">Uncharacterized protein</fullName>
    </submittedName>
</protein>
<dbReference type="GO" id="GO:0005886">
    <property type="term" value="C:plasma membrane"/>
    <property type="evidence" value="ECO:0007669"/>
    <property type="project" value="TreeGrafter"/>
</dbReference>
<dbReference type="Pfam" id="PF12796">
    <property type="entry name" value="Ank_2"/>
    <property type="match status" value="2"/>
</dbReference>
<dbReference type="SUPFAM" id="SSF48403">
    <property type="entry name" value="Ankyrin repeat"/>
    <property type="match status" value="1"/>
</dbReference>
<evidence type="ECO:0000313" key="5">
    <source>
        <dbReference type="Proteomes" id="UP000737018"/>
    </source>
</evidence>
<feature type="repeat" description="ANK" evidence="3">
    <location>
        <begin position="14"/>
        <end position="37"/>
    </location>
</feature>
<evidence type="ECO:0000256" key="2">
    <source>
        <dbReference type="ARBA" id="ARBA00023043"/>
    </source>
</evidence>
<dbReference type="PROSITE" id="PS50088">
    <property type="entry name" value="ANK_REPEAT"/>
    <property type="match status" value="3"/>
</dbReference>
<evidence type="ECO:0000256" key="3">
    <source>
        <dbReference type="PROSITE-ProRule" id="PRU00023"/>
    </source>
</evidence>
<feature type="repeat" description="ANK" evidence="3">
    <location>
        <begin position="118"/>
        <end position="151"/>
    </location>
</feature>
<dbReference type="AlphaFoldDB" id="A0A8J4QJN8"/>
<gene>
    <name evidence="4" type="ORF">CMV_026629</name>
</gene>
<dbReference type="PROSITE" id="PS50297">
    <property type="entry name" value="ANK_REP_REGION"/>
    <property type="match status" value="3"/>
</dbReference>
<dbReference type="PANTHER" id="PTHR24186:SF50">
    <property type="entry name" value="ANKYRIN REPEAT-CONTAINING PROTEIN ITN1-LIKE ISOFORM X1"/>
    <property type="match status" value="1"/>
</dbReference>
<dbReference type="EMBL" id="JRKL02008049">
    <property type="protein sequence ID" value="KAF3947206.1"/>
    <property type="molecule type" value="Genomic_DNA"/>
</dbReference>
<accession>A0A8J4QJN8</accession>
<feature type="repeat" description="ANK" evidence="3">
    <location>
        <begin position="48"/>
        <end position="68"/>
    </location>
</feature>
<dbReference type="InterPro" id="IPR036770">
    <property type="entry name" value="Ankyrin_rpt-contain_sf"/>
</dbReference>
<name>A0A8J4QJN8_9ROSI</name>
<dbReference type="InterPro" id="IPR002110">
    <property type="entry name" value="Ankyrin_rpt"/>
</dbReference>
<proteinExistence type="predicted"/>
<sequence length="182" mass="20062">MKKCPSTIKQEDDSGWTPLHMAARMGNKEYVKLLLKNDNSGACLKNKAGLSALHIAAKKGNVNVMKELTTVYPDIYELLNERDQSALHVAADSGERTAVELFLKRPEFNALINEQDVDGNTPMHLAAINGHYGIVSQMARFKGVNANAMNIKGSTTMDIVLSGKLHFQLKVCLYCPALLYLL</sequence>
<dbReference type="SMART" id="SM00248">
    <property type="entry name" value="ANK"/>
    <property type="match status" value="4"/>
</dbReference>
<dbReference type="OrthoDB" id="303876at2759"/>
<comment type="caution">
    <text evidence="4">The sequence shown here is derived from an EMBL/GenBank/DDBJ whole genome shotgun (WGS) entry which is preliminary data.</text>
</comment>
<keyword evidence="2 3" id="KW-0040">ANK repeat</keyword>
<evidence type="ECO:0000313" key="4">
    <source>
        <dbReference type="EMBL" id="KAF3947206.1"/>
    </source>
</evidence>
<organism evidence="4 5">
    <name type="scientific">Castanea mollissima</name>
    <name type="common">Chinese chestnut</name>
    <dbReference type="NCBI Taxonomy" id="60419"/>
    <lineage>
        <taxon>Eukaryota</taxon>
        <taxon>Viridiplantae</taxon>
        <taxon>Streptophyta</taxon>
        <taxon>Embryophyta</taxon>
        <taxon>Tracheophyta</taxon>
        <taxon>Spermatophyta</taxon>
        <taxon>Magnoliopsida</taxon>
        <taxon>eudicotyledons</taxon>
        <taxon>Gunneridae</taxon>
        <taxon>Pentapetalae</taxon>
        <taxon>rosids</taxon>
        <taxon>fabids</taxon>
        <taxon>Fagales</taxon>
        <taxon>Fagaceae</taxon>
        <taxon>Castanea</taxon>
    </lineage>
</organism>
<dbReference type="PANTHER" id="PTHR24186">
    <property type="entry name" value="PROTEIN PHOSPHATASE 1 REGULATORY SUBUNIT"/>
    <property type="match status" value="1"/>
</dbReference>
<dbReference type="Gene3D" id="1.25.40.20">
    <property type="entry name" value="Ankyrin repeat-containing domain"/>
    <property type="match status" value="1"/>
</dbReference>